<accession>A0A6L5YWU2</accession>
<feature type="transmembrane region" description="Helical" evidence="6">
    <location>
        <begin position="373"/>
        <end position="393"/>
    </location>
</feature>
<proteinExistence type="predicted"/>
<comment type="caution">
    <text evidence="9">The sequence shown here is derived from an EMBL/GenBank/DDBJ whole genome shotgun (WGS) entry which is preliminary data.</text>
</comment>
<keyword evidence="4 6" id="KW-1133">Transmembrane helix</keyword>
<feature type="domain" description="ABC3 transporter permease C-terminal" evidence="7">
    <location>
        <begin position="681"/>
        <end position="799"/>
    </location>
</feature>
<name>A0A6L5YWU2_9RHOB</name>
<dbReference type="Pfam" id="PF12704">
    <property type="entry name" value="MacB_PCD"/>
    <property type="match status" value="1"/>
</dbReference>
<evidence type="ECO:0000313" key="10">
    <source>
        <dbReference type="Proteomes" id="UP000474957"/>
    </source>
</evidence>
<evidence type="ECO:0000256" key="2">
    <source>
        <dbReference type="ARBA" id="ARBA00022475"/>
    </source>
</evidence>
<feature type="transmembrane region" description="Helical" evidence="6">
    <location>
        <begin position="273"/>
        <end position="300"/>
    </location>
</feature>
<feature type="transmembrane region" description="Helical" evidence="6">
    <location>
        <begin position="329"/>
        <end position="352"/>
    </location>
</feature>
<evidence type="ECO:0000259" key="7">
    <source>
        <dbReference type="Pfam" id="PF02687"/>
    </source>
</evidence>
<dbReference type="RefSeq" id="WP_154444301.1">
    <property type="nucleotide sequence ID" value="NZ_WIND01000001.1"/>
</dbReference>
<dbReference type="GO" id="GO:0005886">
    <property type="term" value="C:plasma membrane"/>
    <property type="evidence" value="ECO:0007669"/>
    <property type="project" value="UniProtKB-SubCell"/>
</dbReference>
<evidence type="ECO:0000256" key="3">
    <source>
        <dbReference type="ARBA" id="ARBA00022692"/>
    </source>
</evidence>
<evidence type="ECO:0000256" key="1">
    <source>
        <dbReference type="ARBA" id="ARBA00004651"/>
    </source>
</evidence>
<keyword evidence="5 6" id="KW-0472">Membrane</keyword>
<dbReference type="InterPro" id="IPR038766">
    <property type="entry name" value="Membrane_comp_ABC_pdt"/>
</dbReference>
<reference evidence="9 10" key="1">
    <citation type="submission" date="2019-10" db="EMBL/GenBank/DDBJ databases">
        <title>Cognatihalovulum marinum gen. nov. sp. nov., a new member of the family Rhodobacteraceae isolated from deep seawater of the Northwest Indian Ocean.</title>
        <authorList>
            <person name="Ruan C."/>
            <person name="Wang J."/>
            <person name="Zheng X."/>
            <person name="Song L."/>
            <person name="Zhu Y."/>
            <person name="Huang Y."/>
            <person name="Lu Z."/>
            <person name="Du W."/>
            <person name="Huang L."/>
            <person name="Dai X."/>
        </authorList>
    </citation>
    <scope>NUCLEOTIDE SEQUENCE [LARGE SCALE GENOMIC DNA]</scope>
    <source>
        <strain evidence="9 10">2CG4</strain>
    </source>
</reference>
<feature type="transmembrane region" description="Helical" evidence="6">
    <location>
        <begin position="725"/>
        <end position="751"/>
    </location>
</feature>
<dbReference type="InterPro" id="IPR025857">
    <property type="entry name" value="MacB_PCD"/>
</dbReference>
<dbReference type="AlphaFoldDB" id="A0A6L5YWU2"/>
<evidence type="ECO:0000256" key="4">
    <source>
        <dbReference type="ARBA" id="ARBA00022989"/>
    </source>
</evidence>
<comment type="subcellular location">
    <subcellularLocation>
        <location evidence="1">Cell membrane</location>
        <topology evidence="1">Multi-pass membrane protein</topology>
    </subcellularLocation>
</comment>
<feature type="transmembrane region" description="Helical" evidence="6">
    <location>
        <begin position="447"/>
        <end position="471"/>
    </location>
</feature>
<evidence type="ECO:0000256" key="5">
    <source>
        <dbReference type="ARBA" id="ARBA00023136"/>
    </source>
</evidence>
<feature type="transmembrane region" description="Helical" evidence="6">
    <location>
        <begin position="678"/>
        <end position="704"/>
    </location>
</feature>
<feature type="transmembrane region" description="Helical" evidence="6">
    <location>
        <begin position="230"/>
        <end position="253"/>
    </location>
</feature>
<gene>
    <name evidence="9" type="ORF">GE300_01715</name>
</gene>
<keyword evidence="2" id="KW-1003">Cell membrane</keyword>
<dbReference type="Proteomes" id="UP000474957">
    <property type="component" value="Unassembled WGS sequence"/>
</dbReference>
<dbReference type="EMBL" id="WIND01000001">
    <property type="protein sequence ID" value="MSU88332.1"/>
    <property type="molecule type" value="Genomic_DNA"/>
</dbReference>
<dbReference type="PANTHER" id="PTHR30287">
    <property type="entry name" value="MEMBRANE COMPONENT OF PREDICTED ABC SUPERFAMILY METABOLITE UPTAKE TRANSPORTER"/>
    <property type="match status" value="1"/>
</dbReference>
<dbReference type="PANTHER" id="PTHR30287:SF2">
    <property type="entry name" value="BLL1001 PROTEIN"/>
    <property type="match status" value="1"/>
</dbReference>
<keyword evidence="10" id="KW-1185">Reference proteome</keyword>
<evidence type="ECO:0000313" key="9">
    <source>
        <dbReference type="EMBL" id="MSU88332.1"/>
    </source>
</evidence>
<feature type="transmembrane region" description="Helical" evidence="6">
    <location>
        <begin position="399"/>
        <end position="426"/>
    </location>
</feature>
<sequence>MTGFGTLLATLLSHWRRRPWQLLALVVGLAAATALWSGVQALNAQARASYDRAAAVLGGDRFAAITGPGGQAVSVADYAALRRAGWRVSPVLDGSWQAGGDRFRLLGVEPLTLPAGAPGGGRIGTEADLVAFVTPPYRLIGSPETLARLPAGAWATRADPELPPGVLIADIALADRLLARDGRIDRLLVAPEQPGGLPPPDTLTGTGLTLTPPDESSDLAQLTDSFHLNLTAFGFLSFVVGLFIVHSTIGLAFEQRRPMVRTLRALGVGRWRLTGALLAELLVLATVAAALGMALGYGIAGALLPDVAASLRGLYGAELPGELGLRAGWWLTGFAMALAGTLVAALSALWRLHRLPVLAAAQTEAWYGAQLRTLRLQAALAAALALAAAALAWRGEGLGAGFALMAAVMLAAVLALPPVLALVLTLARRRARTPVAEWFVAESRAQIGGVSLALMALLLALSVNIGVGAMVSSFRATFLDWLDQRLAAELYVRGADAGQAAAMTAWLQDRPEVLAVLPIQSVELSRGGYPYFLHGIRDDAMYRESWPLLQAAEAPWDRVADGSGVLVSEQFARAAGLALGDRLTPGGAGPAWTPEVVGIYPDYGNPTGQAITSHARLTARWALPPPTRFAVRLTDGATPQVVAALNQRFALGPEQAVDQAALKAVSRQVFERTFAVTLALNVLTFAVAGLALLISLLTLAGMRLPQLAPLWALGLTRARLARLELVRALLLALVTAALAVPLGVLVAWILLAVVNVEAFGWRIPLRHYPGQWLQLGALAMVTASLAAALPARRLGRTPPALLLRVFSDAR</sequence>
<evidence type="ECO:0000256" key="6">
    <source>
        <dbReference type="SAM" id="Phobius"/>
    </source>
</evidence>
<dbReference type="Pfam" id="PF02687">
    <property type="entry name" value="FtsX"/>
    <property type="match status" value="2"/>
</dbReference>
<evidence type="ECO:0000259" key="8">
    <source>
        <dbReference type="Pfam" id="PF12704"/>
    </source>
</evidence>
<feature type="domain" description="ABC3 transporter permease C-terminal" evidence="7">
    <location>
        <begin position="232"/>
        <end position="355"/>
    </location>
</feature>
<dbReference type="InterPro" id="IPR003838">
    <property type="entry name" value="ABC3_permease_C"/>
</dbReference>
<protein>
    <submittedName>
        <fullName evidence="9">FtsX-like permease family protein</fullName>
    </submittedName>
</protein>
<feature type="domain" description="MacB-like periplasmic core" evidence="8">
    <location>
        <begin position="452"/>
        <end position="645"/>
    </location>
</feature>
<keyword evidence="3 6" id="KW-0812">Transmembrane</keyword>
<organism evidence="9 10">
    <name type="scientific">Halovulum marinum</name>
    <dbReference type="NCBI Taxonomy" id="2662447"/>
    <lineage>
        <taxon>Bacteria</taxon>
        <taxon>Pseudomonadati</taxon>
        <taxon>Pseudomonadota</taxon>
        <taxon>Alphaproteobacteria</taxon>
        <taxon>Rhodobacterales</taxon>
        <taxon>Paracoccaceae</taxon>
        <taxon>Halovulum</taxon>
    </lineage>
</organism>
<feature type="transmembrane region" description="Helical" evidence="6">
    <location>
        <begin position="771"/>
        <end position="789"/>
    </location>
</feature>